<reference evidence="2 3" key="1">
    <citation type="submission" date="2016-04" db="EMBL/GenBank/DDBJ databases">
        <title>Complete genome sequence and analysis of deep-sea sediment isolate, Amycolatopsis sp. WP1.</title>
        <authorList>
            <person name="Wang H."/>
            <person name="Chen S."/>
            <person name="Wu Q."/>
        </authorList>
    </citation>
    <scope>NUCLEOTIDE SEQUENCE [LARGE SCALE GENOMIC DNA]</scope>
    <source>
        <strain evidence="2 3">WP1</strain>
    </source>
</reference>
<feature type="region of interest" description="Disordered" evidence="1">
    <location>
        <begin position="1"/>
        <end position="368"/>
    </location>
</feature>
<evidence type="ECO:0000313" key="3">
    <source>
        <dbReference type="Proteomes" id="UP000250434"/>
    </source>
</evidence>
<feature type="compositionally biased region" description="Basic and acidic residues" evidence="1">
    <location>
        <begin position="214"/>
        <end position="241"/>
    </location>
</feature>
<feature type="compositionally biased region" description="Basic and acidic residues" evidence="1">
    <location>
        <begin position="124"/>
        <end position="140"/>
    </location>
</feature>
<dbReference type="AlphaFoldDB" id="A0A344LCX0"/>
<dbReference type="Proteomes" id="UP000250434">
    <property type="component" value="Chromosome"/>
</dbReference>
<feature type="compositionally biased region" description="Basic and acidic residues" evidence="1">
    <location>
        <begin position="293"/>
        <end position="306"/>
    </location>
</feature>
<feature type="compositionally biased region" description="Basic and acidic residues" evidence="1">
    <location>
        <begin position="1"/>
        <end position="19"/>
    </location>
</feature>
<dbReference type="OrthoDB" id="3765013at2"/>
<feature type="compositionally biased region" description="Basic and acidic residues" evidence="1">
    <location>
        <begin position="149"/>
        <end position="176"/>
    </location>
</feature>
<feature type="compositionally biased region" description="Basic and acidic residues" evidence="1">
    <location>
        <begin position="270"/>
        <end position="282"/>
    </location>
</feature>
<protein>
    <submittedName>
        <fullName evidence="2">Uncharacterized protein</fullName>
    </submittedName>
</protein>
<feature type="compositionally biased region" description="Basic and acidic residues" evidence="1">
    <location>
        <begin position="70"/>
        <end position="100"/>
    </location>
</feature>
<dbReference type="EMBL" id="CP015163">
    <property type="protein sequence ID" value="AXB45894.1"/>
    <property type="molecule type" value="Genomic_DNA"/>
</dbReference>
<accession>A0A344LCX0</accession>
<proteinExistence type="predicted"/>
<keyword evidence="3" id="KW-1185">Reference proteome</keyword>
<evidence type="ECO:0000256" key="1">
    <source>
        <dbReference type="SAM" id="MobiDB-lite"/>
    </source>
</evidence>
<evidence type="ECO:0000313" key="2">
    <source>
        <dbReference type="EMBL" id="AXB45894.1"/>
    </source>
</evidence>
<dbReference type="KEGG" id="aab:A4R43_28265"/>
<name>A0A344LCX0_9PSEU</name>
<sequence>MVRTAVDSRKKESSEKKEVSSSLANSPGRHRVSVGSSDSGEKKKAGVSRSADGAGPSAGSGAGLKRVSTHSKDDRSRTAESRPESQAERKKRDDALRDLQRTAPGRADYADAQKGGNPGTGLKRQLERAKEDAAEARRDAGQGSAQRVTKTEAEVKRLEVRQAREAEATKKQREKYGPPMPGPRDPERTSPKEVRGKTPIEEALKSLGQPRPVSVEDRMLSPRPESQAERKKRDDALRDLQRTAPGRADYAEAQKGGNPGTGLTRQLGQAREDAAEAQRKADATGFGFSEQVRNTRAEVKRLEERQAPAARHGGPAAQPGQAPVSALPASRTMRSAATLGSLDPADKQNTIRPASTRTRPAQHTPDLDGGIGDLIGPGGGMGVEFLRQRVPGAVVNGPTHGFEPIPPDGKGGFGGFKAHANVGDVTFLNPPINRHGGPATTIGEASYGADIEVTGGISPKDGAKLEAQTFLGLRGAGAEQNYQSGPLNVGGQAETKLGLHLGGTVGATPRDGLEAEVEALAGSKVQLNEYKDDFGPLTLSAQPEAWSGFGGTAGLGVEKGEDGNWHLKGRAGVSPGIGGAMNFDVGVDLKPVEDVFNQAAALLGGG</sequence>
<feature type="compositionally biased region" description="Basic and acidic residues" evidence="1">
    <location>
        <begin position="184"/>
        <end position="204"/>
    </location>
</feature>
<gene>
    <name evidence="2" type="ORF">A4R43_28265</name>
</gene>
<organism evidence="2 3">
    <name type="scientific">Amycolatopsis albispora</name>
    <dbReference type="NCBI Taxonomy" id="1804986"/>
    <lineage>
        <taxon>Bacteria</taxon>
        <taxon>Bacillati</taxon>
        <taxon>Actinomycetota</taxon>
        <taxon>Actinomycetes</taxon>
        <taxon>Pseudonocardiales</taxon>
        <taxon>Pseudonocardiaceae</taxon>
        <taxon>Amycolatopsis</taxon>
    </lineage>
</organism>
<feature type="compositionally biased region" description="Polar residues" evidence="1">
    <location>
        <begin position="347"/>
        <end position="361"/>
    </location>
</feature>